<evidence type="ECO:0000313" key="8">
    <source>
        <dbReference type="Proteomes" id="UP001054902"/>
    </source>
</evidence>
<proteinExistence type="predicted"/>
<comment type="subcellular location">
    <subcellularLocation>
        <location evidence="1">Membrane</location>
        <topology evidence="1">Multi-pass membrane protein</topology>
    </subcellularLocation>
</comment>
<feature type="transmembrane region" description="Helical" evidence="6">
    <location>
        <begin position="239"/>
        <end position="260"/>
    </location>
</feature>
<evidence type="ECO:0000256" key="2">
    <source>
        <dbReference type="ARBA" id="ARBA00022692"/>
    </source>
</evidence>
<dbReference type="GO" id="GO:0016020">
    <property type="term" value="C:membrane"/>
    <property type="evidence" value="ECO:0007669"/>
    <property type="project" value="UniProtKB-SubCell"/>
</dbReference>
<dbReference type="Proteomes" id="UP001054902">
    <property type="component" value="Unassembled WGS sequence"/>
</dbReference>
<keyword evidence="4 6" id="KW-0472">Membrane</keyword>
<evidence type="ECO:0000256" key="6">
    <source>
        <dbReference type="SAM" id="Phobius"/>
    </source>
</evidence>
<feature type="compositionally biased region" description="Basic and acidic residues" evidence="5">
    <location>
        <begin position="390"/>
        <end position="404"/>
    </location>
</feature>
<feature type="transmembrane region" description="Helical" evidence="6">
    <location>
        <begin position="321"/>
        <end position="341"/>
    </location>
</feature>
<feature type="region of interest" description="Disordered" evidence="5">
    <location>
        <begin position="436"/>
        <end position="500"/>
    </location>
</feature>
<dbReference type="SMART" id="SM01417">
    <property type="entry name" value="Solute_trans_a"/>
    <property type="match status" value="1"/>
</dbReference>
<organism evidence="7 8">
    <name type="scientific">Chaetoceros tenuissimus</name>
    <dbReference type="NCBI Taxonomy" id="426638"/>
    <lineage>
        <taxon>Eukaryota</taxon>
        <taxon>Sar</taxon>
        <taxon>Stramenopiles</taxon>
        <taxon>Ochrophyta</taxon>
        <taxon>Bacillariophyta</taxon>
        <taxon>Coscinodiscophyceae</taxon>
        <taxon>Chaetocerotophycidae</taxon>
        <taxon>Chaetocerotales</taxon>
        <taxon>Chaetocerotaceae</taxon>
        <taxon>Chaetoceros</taxon>
    </lineage>
</organism>
<gene>
    <name evidence="7" type="ORF">CTEN210_11406</name>
</gene>
<feature type="compositionally biased region" description="Acidic residues" evidence="5">
    <location>
        <begin position="436"/>
        <end position="445"/>
    </location>
</feature>
<evidence type="ECO:0000256" key="4">
    <source>
        <dbReference type="ARBA" id="ARBA00023136"/>
    </source>
</evidence>
<feature type="transmembrane region" description="Helical" evidence="6">
    <location>
        <begin position="205"/>
        <end position="227"/>
    </location>
</feature>
<accession>A0AAD3D1H1</accession>
<keyword evidence="3 6" id="KW-1133">Transmembrane helix</keyword>
<sequence length="500" mass="57503">MTDVSNEIMKLKANLLSQSLQISELHHMIEFQINNTVQALNDTVTQVQSSVNENIKEVNENVSSQNSLMTFQFAGTFCILGTLISIYHILQHMRKLHAPTVQCKILSILWMVPIYSITSFLGLVFVKLQVITSVFHELYEAYTIYQFLALMIAILGRGDREAVISLLANRAEEMKPPIRLLPWKKREIFASARHKAEAVLDQCQFLAMQFVLLRPLTSLFMAIADALHESRWDPKYPQVWLWGVVNISIFFAFVGLVRFYHLVKKDLMWCNPFAKFLCIKGIVFMTFWQGLAISFVAHAVYKNHEDVTASDYDSTVWSKRAQSFLICLEMFLFAIVHCFVFPTEEWEPGYQEKMKRRIKGTFGDTLALKDFVRDVKLVMRSKKGKRHRDKIPQTEEGVTEHEFTVSDSKSGSLDEESDIDWSQGWSRIEQYLELVEAESEEPDDFESPKKRTTRNTKEEHELSLTSNIDAPSMPSASHGASIRQRSISKDADDDSPFEVV</sequence>
<reference evidence="7 8" key="1">
    <citation type="journal article" date="2021" name="Sci. Rep.">
        <title>The genome of the diatom Chaetoceros tenuissimus carries an ancient integrated fragment of an extant virus.</title>
        <authorList>
            <person name="Hongo Y."/>
            <person name="Kimura K."/>
            <person name="Takaki Y."/>
            <person name="Yoshida Y."/>
            <person name="Baba S."/>
            <person name="Kobayashi G."/>
            <person name="Nagasaki K."/>
            <person name="Hano T."/>
            <person name="Tomaru Y."/>
        </authorList>
    </citation>
    <scope>NUCLEOTIDE SEQUENCE [LARGE SCALE GENOMIC DNA]</scope>
    <source>
        <strain evidence="7 8">NIES-3715</strain>
    </source>
</reference>
<keyword evidence="8" id="KW-1185">Reference proteome</keyword>
<dbReference type="Pfam" id="PF03619">
    <property type="entry name" value="Solute_trans_a"/>
    <property type="match status" value="1"/>
</dbReference>
<dbReference type="PANTHER" id="PTHR23423">
    <property type="entry name" value="ORGANIC SOLUTE TRANSPORTER-RELATED"/>
    <property type="match status" value="1"/>
</dbReference>
<evidence type="ECO:0000256" key="1">
    <source>
        <dbReference type="ARBA" id="ARBA00004141"/>
    </source>
</evidence>
<evidence type="ECO:0000313" key="7">
    <source>
        <dbReference type="EMBL" id="GFH54930.1"/>
    </source>
</evidence>
<feature type="transmembrane region" description="Helical" evidence="6">
    <location>
        <begin position="281"/>
        <end position="301"/>
    </location>
</feature>
<feature type="compositionally biased region" description="Acidic residues" evidence="5">
    <location>
        <begin position="491"/>
        <end position="500"/>
    </location>
</feature>
<keyword evidence="2 6" id="KW-0812">Transmembrane</keyword>
<protein>
    <submittedName>
        <fullName evidence="7">Uncharacterized protein</fullName>
    </submittedName>
</protein>
<feature type="transmembrane region" description="Helical" evidence="6">
    <location>
        <begin position="68"/>
        <end position="87"/>
    </location>
</feature>
<comment type="caution">
    <text evidence="7">The sequence shown here is derived from an EMBL/GenBank/DDBJ whole genome shotgun (WGS) entry which is preliminary data.</text>
</comment>
<feature type="transmembrane region" description="Helical" evidence="6">
    <location>
        <begin position="138"/>
        <end position="156"/>
    </location>
</feature>
<evidence type="ECO:0000256" key="3">
    <source>
        <dbReference type="ARBA" id="ARBA00022989"/>
    </source>
</evidence>
<dbReference type="InterPro" id="IPR005178">
    <property type="entry name" value="Ostalpha/TMEM184C"/>
</dbReference>
<feature type="region of interest" description="Disordered" evidence="5">
    <location>
        <begin position="384"/>
        <end position="418"/>
    </location>
</feature>
<evidence type="ECO:0000256" key="5">
    <source>
        <dbReference type="SAM" id="MobiDB-lite"/>
    </source>
</evidence>
<dbReference type="EMBL" id="BLLK01000047">
    <property type="protein sequence ID" value="GFH54930.1"/>
    <property type="molecule type" value="Genomic_DNA"/>
</dbReference>
<dbReference type="AlphaFoldDB" id="A0AAD3D1H1"/>
<name>A0AAD3D1H1_9STRA</name>
<feature type="transmembrane region" description="Helical" evidence="6">
    <location>
        <begin position="108"/>
        <end position="126"/>
    </location>
</feature>